<dbReference type="PANTHER" id="PTHR32063">
    <property type="match status" value="1"/>
</dbReference>
<dbReference type="GO" id="GO:0042910">
    <property type="term" value="F:xenobiotic transmembrane transporter activity"/>
    <property type="evidence" value="ECO:0007669"/>
    <property type="project" value="TreeGrafter"/>
</dbReference>
<keyword evidence="1" id="KW-0812">Transmembrane</keyword>
<dbReference type="PRINTS" id="PR00702">
    <property type="entry name" value="ACRIFLAVINRP"/>
</dbReference>
<feature type="transmembrane region" description="Helical" evidence="1">
    <location>
        <begin position="433"/>
        <end position="455"/>
    </location>
</feature>
<name>A0A136KKE6_9BACT</name>
<dbReference type="Pfam" id="PF00873">
    <property type="entry name" value="ACR_tran"/>
    <property type="match status" value="2"/>
</dbReference>
<dbReference type="STRING" id="1617427.UZ20_WS6002000235"/>
<reference evidence="2 3" key="1">
    <citation type="submission" date="2015-02" db="EMBL/GenBank/DDBJ databases">
        <title>Improved understanding of the partial-nitritation anammox process through 23 genomes representing the majority of the microbial community.</title>
        <authorList>
            <person name="Speth D.R."/>
            <person name="In T Zandt M."/>
            <person name="Guerrero Cruz S."/>
            <person name="Jetten M.S."/>
            <person name="Dutilh B.E."/>
        </authorList>
    </citation>
    <scope>NUCLEOTIDE SEQUENCE [LARGE SCALE GENOMIC DNA]</scope>
    <source>
        <strain evidence="2">OLB21</strain>
    </source>
</reference>
<accession>A0A136KKE6</accession>
<feature type="transmembrane region" description="Helical" evidence="1">
    <location>
        <begin position="119"/>
        <end position="142"/>
    </location>
</feature>
<evidence type="ECO:0000313" key="2">
    <source>
        <dbReference type="EMBL" id="KXK09925.1"/>
    </source>
</evidence>
<gene>
    <name evidence="2" type="primary">mdtC</name>
    <name evidence="2" type="ORF">UZ20_WS6002000235</name>
</gene>
<sequence length="532" mass="57310">MAVIVVLVLFINWRAAIVTAIFIPTVLAATFVGLYVIGYSLNVLSLFALILVLGLFVDDGIVIVEAIDAEKKKGVKGVKAVSNALNSVGLADVSGTVTTLLVFLPMAAISGILGEFIRLIPITVILALSLSLIIALTIVPLLSQIMLVGKTKSKSALSKTAHLIFYGFSDLILKLGKLTGSFVRFYLATPVLTIIVMVIALLSVALGINYAGMLKFSIFPTPKDTDSMLITISYPEQTSIDAAETIAIDAEAQIKQVASADIEKITYLRSNASSAIMIVDLTPVGTRDTAEVIAERLDDLFSQLDGADFKVELSSAGPPSSDYPFAMQIFSDDQEVLTLASAKLADFIKEYDLETNSVTDVKVDNLSLLAKIDGRRFVEVKARLSDSENSASLVELQDAVVAEYNENNLSDLGLTANSLEFDFGQESENLSSFGSALLAMLLALLIMYGLLVLQFNSFLQPFLVFLAIPFSFAGLFFGLYTTNNPLSFFVVIGMTGLIGIVVNNTIMLLDYANQMIKKRGVSERSNIRSCGC</sequence>
<dbReference type="SUPFAM" id="SSF82866">
    <property type="entry name" value="Multidrug efflux transporter AcrB transmembrane domain"/>
    <property type="match status" value="2"/>
</dbReference>
<dbReference type="PANTHER" id="PTHR32063:SF24">
    <property type="entry name" value="CATION EFFLUX SYSTEM (ACRB_ACRD_ACRF FAMILY)"/>
    <property type="match status" value="1"/>
</dbReference>
<feature type="transmembrane region" description="Helical" evidence="1">
    <location>
        <begin position="462"/>
        <end position="480"/>
    </location>
</feature>
<dbReference type="AlphaFoldDB" id="A0A136KKE6"/>
<feature type="transmembrane region" description="Helical" evidence="1">
    <location>
        <begin position="486"/>
        <end position="509"/>
    </location>
</feature>
<keyword evidence="1" id="KW-1133">Transmembrane helix</keyword>
<comment type="caution">
    <text evidence="2">The sequence shown here is derived from an EMBL/GenBank/DDBJ whole genome shotgun (WGS) entry which is preliminary data.</text>
</comment>
<dbReference type="Proteomes" id="UP000070449">
    <property type="component" value="Unassembled WGS sequence"/>
</dbReference>
<dbReference type="InterPro" id="IPR001036">
    <property type="entry name" value="Acrflvin-R"/>
</dbReference>
<dbReference type="EMBL" id="JYPD01000011">
    <property type="protein sequence ID" value="KXK09925.1"/>
    <property type="molecule type" value="Genomic_DNA"/>
</dbReference>
<dbReference type="GO" id="GO:0005886">
    <property type="term" value="C:plasma membrane"/>
    <property type="evidence" value="ECO:0007669"/>
    <property type="project" value="TreeGrafter"/>
</dbReference>
<evidence type="ECO:0000313" key="3">
    <source>
        <dbReference type="Proteomes" id="UP000070449"/>
    </source>
</evidence>
<feature type="transmembrane region" description="Helical" evidence="1">
    <location>
        <begin position="88"/>
        <end position="113"/>
    </location>
</feature>
<keyword evidence="1" id="KW-0472">Membrane</keyword>
<organism evidence="2 3">
    <name type="scientific">candidate division WS6 bacterium OLB21</name>
    <dbReference type="NCBI Taxonomy" id="1617427"/>
    <lineage>
        <taxon>Bacteria</taxon>
        <taxon>Candidatus Dojkabacteria</taxon>
    </lineage>
</organism>
<feature type="transmembrane region" description="Helical" evidence="1">
    <location>
        <begin position="185"/>
        <end position="208"/>
    </location>
</feature>
<proteinExistence type="predicted"/>
<evidence type="ECO:0000256" key="1">
    <source>
        <dbReference type="SAM" id="Phobius"/>
    </source>
</evidence>
<protein>
    <submittedName>
        <fullName evidence="2">Multidrug resistance protein MdtC</fullName>
    </submittedName>
</protein>
<feature type="transmembrane region" description="Helical" evidence="1">
    <location>
        <begin position="44"/>
        <end position="67"/>
    </location>
</feature>
<dbReference type="Gene3D" id="1.20.1640.10">
    <property type="entry name" value="Multidrug efflux transporter AcrB transmembrane domain"/>
    <property type="match status" value="2"/>
</dbReference>